<dbReference type="OrthoDB" id="20524at2759"/>
<evidence type="ECO:0000256" key="3">
    <source>
        <dbReference type="ARBA" id="ARBA00022741"/>
    </source>
</evidence>
<protein>
    <recommendedName>
        <fullName evidence="7">Protein kinase domain-containing protein</fullName>
    </recommendedName>
</protein>
<dbReference type="PROSITE" id="PS50011">
    <property type="entry name" value="PROTEIN_KINASE_DOM"/>
    <property type="match status" value="1"/>
</dbReference>
<evidence type="ECO:0000313" key="8">
    <source>
        <dbReference type="EMBL" id="KAF8681929.1"/>
    </source>
</evidence>
<dbReference type="InterPro" id="IPR000719">
    <property type="entry name" value="Prot_kinase_dom"/>
</dbReference>
<dbReference type="InterPro" id="IPR011009">
    <property type="entry name" value="Kinase-like_dom_sf"/>
</dbReference>
<accession>A0A835EER9</accession>
<evidence type="ECO:0000256" key="2">
    <source>
        <dbReference type="ARBA" id="ARBA00022679"/>
    </source>
</evidence>
<dbReference type="GO" id="GO:0005634">
    <property type="term" value="C:nucleus"/>
    <property type="evidence" value="ECO:0007669"/>
    <property type="project" value="TreeGrafter"/>
</dbReference>
<feature type="region of interest" description="Disordered" evidence="6">
    <location>
        <begin position="82"/>
        <end position="107"/>
    </location>
</feature>
<sequence length="711" mass="78940">MESRDSFLRPPAPSYAAGASARKGTTTPTGGDTAASNLTSSSGSSTSRTLSPNDNFLKQVNAAIKRQRPLVPSTIPRATRVLVSRADQTNQAGPSPSEMKNREGKVMQPQRGLLGHSRQQNAMPDQQNIAGNTKLGCPDELMLTTPSMLQSITDTGEQIDDQNYQQKNEVSLLADRVKSSLEASSQIASRNALVAEGFKKEQLYSIADPQLTSQSIADPQLTSQTGESLPVKQGAHYPQRNHQELGIADAAVDMDIKYDAPNLSQSQRGIEDAHNLNHGEPLTRCSAIGSCVTAMSLHSGPTVQSSQAPQISGYASPVQRPESVVPESSKGVLGHGPQKERTGVTGIGDWNPLDQQGRLGNGATDKAVSSIGSLRSEVLPANDQSTSARDGGAPRPNKGEKERHKKNYDPNVFFKVTDKSLILEGSISPRDGRIKDDHYIYMVLEYGEIDLAHMVAQKWQERSNSNMKIDENWLRFYWQVLPLGLCKTLKGKNYVELIAVSCCPQMLEAVNTIHDERIVHSDLKPANFMLVRGSLKLIDFGIAKAIMNDTTNIQRDAQVGTLNYMSPEAFMCNDTDSGGNIIKCGRPSDIWSLGCILYQMVYGKTPFANYKSFWAKYKEVTDRNRKIIYEPVDNPWLIDLMQRCLAWDRNERWRIPQLLEHPFLNPLVPRELPVVDHDPCRLLMERIRVHWDNPVVQKLRSEIEKLDEYHC</sequence>
<dbReference type="PROSITE" id="PS00108">
    <property type="entry name" value="PROTEIN_KINASE_ST"/>
    <property type="match status" value="1"/>
</dbReference>
<comment type="caution">
    <text evidence="8">The sequence shown here is derived from an EMBL/GenBank/DDBJ whole genome shotgun (WGS) entry which is preliminary data.</text>
</comment>
<organism evidence="8 9">
    <name type="scientific">Digitaria exilis</name>
    <dbReference type="NCBI Taxonomy" id="1010633"/>
    <lineage>
        <taxon>Eukaryota</taxon>
        <taxon>Viridiplantae</taxon>
        <taxon>Streptophyta</taxon>
        <taxon>Embryophyta</taxon>
        <taxon>Tracheophyta</taxon>
        <taxon>Spermatophyta</taxon>
        <taxon>Magnoliopsida</taxon>
        <taxon>Liliopsida</taxon>
        <taxon>Poales</taxon>
        <taxon>Poaceae</taxon>
        <taxon>PACMAD clade</taxon>
        <taxon>Panicoideae</taxon>
        <taxon>Panicodae</taxon>
        <taxon>Paniceae</taxon>
        <taxon>Anthephorinae</taxon>
        <taxon>Digitaria</taxon>
    </lineage>
</organism>
<dbReference type="SMART" id="SM00220">
    <property type="entry name" value="S_TKc"/>
    <property type="match status" value="1"/>
</dbReference>
<dbReference type="InterPro" id="IPR008271">
    <property type="entry name" value="Ser/Thr_kinase_AS"/>
</dbReference>
<keyword evidence="3" id="KW-0547">Nucleotide-binding</keyword>
<dbReference type="EMBL" id="JACEFO010002109">
    <property type="protein sequence ID" value="KAF8681929.1"/>
    <property type="molecule type" value="Genomic_DNA"/>
</dbReference>
<dbReference type="GO" id="GO:0004674">
    <property type="term" value="F:protein serine/threonine kinase activity"/>
    <property type="evidence" value="ECO:0007669"/>
    <property type="project" value="UniProtKB-KW"/>
</dbReference>
<dbReference type="SUPFAM" id="SSF56112">
    <property type="entry name" value="Protein kinase-like (PK-like)"/>
    <property type="match status" value="1"/>
</dbReference>
<dbReference type="Proteomes" id="UP000636709">
    <property type="component" value="Unassembled WGS sequence"/>
</dbReference>
<keyword evidence="5" id="KW-0067">ATP-binding</keyword>
<evidence type="ECO:0000256" key="6">
    <source>
        <dbReference type="SAM" id="MobiDB-lite"/>
    </source>
</evidence>
<keyword evidence="1" id="KW-0723">Serine/threonine-protein kinase</keyword>
<dbReference type="Pfam" id="PF00069">
    <property type="entry name" value="Pkinase"/>
    <property type="match status" value="1"/>
</dbReference>
<keyword evidence="4" id="KW-0418">Kinase</keyword>
<evidence type="ECO:0000256" key="4">
    <source>
        <dbReference type="ARBA" id="ARBA00022777"/>
    </source>
</evidence>
<name>A0A835EER9_9POAL</name>
<dbReference type="AlphaFoldDB" id="A0A835EER9"/>
<dbReference type="FunFam" id="1.10.510.10:FF:000224">
    <property type="entry name" value="serine/threonine-protein kinase mph1 isoform X1"/>
    <property type="match status" value="1"/>
</dbReference>
<dbReference type="GO" id="GO:0005524">
    <property type="term" value="F:ATP binding"/>
    <property type="evidence" value="ECO:0007669"/>
    <property type="project" value="UniProtKB-KW"/>
</dbReference>
<dbReference type="GO" id="GO:0007059">
    <property type="term" value="P:chromosome segregation"/>
    <property type="evidence" value="ECO:0007669"/>
    <property type="project" value="TreeGrafter"/>
</dbReference>
<dbReference type="GO" id="GO:0007094">
    <property type="term" value="P:mitotic spindle assembly checkpoint signaling"/>
    <property type="evidence" value="ECO:0007669"/>
    <property type="project" value="TreeGrafter"/>
</dbReference>
<keyword evidence="2" id="KW-0808">Transferase</keyword>
<dbReference type="PANTHER" id="PTHR22974">
    <property type="entry name" value="MIXED LINEAGE PROTEIN KINASE"/>
    <property type="match status" value="1"/>
</dbReference>
<dbReference type="GO" id="GO:0000776">
    <property type="term" value="C:kinetochore"/>
    <property type="evidence" value="ECO:0007669"/>
    <property type="project" value="TreeGrafter"/>
</dbReference>
<feature type="compositionally biased region" description="Low complexity" evidence="6">
    <location>
        <begin position="14"/>
        <end position="51"/>
    </location>
</feature>
<dbReference type="GO" id="GO:0004712">
    <property type="term" value="F:protein serine/threonine/tyrosine kinase activity"/>
    <property type="evidence" value="ECO:0007669"/>
    <property type="project" value="TreeGrafter"/>
</dbReference>
<evidence type="ECO:0000256" key="5">
    <source>
        <dbReference type="ARBA" id="ARBA00022840"/>
    </source>
</evidence>
<proteinExistence type="predicted"/>
<dbReference type="GO" id="GO:0034501">
    <property type="term" value="P:protein localization to kinetochore"/>
    <property type="evidence" value="ECO:0007669"/>
    <property type="project" value="TreeGrafter"/>
</dbReference>
<evidence type="ECO:0000313" key="9">
    <source>
        <dbReference type="Proteomes" id="UP000636709"/>
    </source>
</evidence>
<dbReference type="Gene3D" id="1.10.510.10">
    <property type="entry name" value="Transferase(Phosphotransferase) domain 1"/>
    <property type="match status" value="1"/>
</dbReference>
<keyword evidence="9" id="KW-1185">Reference proteome</keyword>
<feature type="domain" description="Protein kinase" evidence="7">
    <location>
        <begin position="353"/>
        <end position="664"/>
    </location>
</feature>
<feature type="compositionally biased region" description="Polar residues" evidence="6">
    <location>
        <begin position="299"/>
        <end position="310"/>
    </location>
</feature>
<reference evidence="8" key="1">
    <citation type="submission" date="2020-07" db="EMBL/GenBank/DDBJ databases">
        <title>Genome sequence and genetic diversity analysis of an under-domesticated orphan crop, white fonio (Digitaria exilis).</title>
        <authorList>
            <person name="Bennetzen J.L."/>
            <person name="Chen S."/>
            <person name="Ma X."/>
            <person name="Wang X."/>
            <person name="Yssel A.E.J."/>
            <person name="Chaluvadi S.R."/>
            <person name="Johnson M."/>
            <person name="Gangashetty P."/>
            <person name="Hamidou F."/>
            <person name="Sanogo M.D."/>
            <person name="Zwaenepoel A."/>
            <person name="Wallace J."/>
            <person name="Van De Peer Y."/>
            <person name="Van Deynze A."/>
        </authorList>
    </citation>
    <scope>NUCLEOTIDE SEQUENCE</scope>
    <source>
        <tissue evidence="8">Leaves</tissue>
    </source>
</reference>
<feature type="region of interest" description="Disordered" evidence="6">
    <location>
        <begin position="299"/>
        <end position="405"/>
    </location>
</feature>
<gene>
    <name evidence="8" type="ORF">HU200_045382</name>
</gene>
<evidence type="ECO:0000256" key="1">
    <source>
        <dbReference type="ARBA" id="ARBA00022527"/>
    </source>
</evidence>
<evidence type="ECO:0000259" key="7">
    <source>
        <dbReference type="PROSITE" id="PS50011"/>
    </source>
</evidence>
<dbReference type="PANTHER" id="PTHR22974:SF21">
    <property type="entry name" value="DUAL SPECIFICITY PROTEIN KINASE TTK"/>
    <property type="match status" value="1"/>
</dbReference>
<dbReference type="GO" id="GO:0033316">
    <property type="term" value="P:meiotic spindle assembly checkpoint signaling"/>
    <property type="evidence" value="ECO:0007669"/>
    <property type="project" value="TreeGrafter"/>
</dbReference>
<feature type="region of interest" description="Disordered" evidence="6">
    <location>
        <begin position="1"/>
        <end position="53"/>
    </location>
</feature>